<keyword evidence="1 6" id="KW-0813">Transport</keyword>
<comment type="cofactor">
    <cofactor evidence="6">
        <name>FMN</name>
        <dbReference type="ChEBI" id="CHEBI:58210"/>
    </cofactor>
</comment>
<organism evidence="8 9">
    <name type="scientific">Pseudomonas wadenswilerensis</name>
    <dbReference type="NCBI Taxonomy" id="1785161"/>
    <lineage>
        <taxon>Bacteria</taxon>
        <taxon>Pseudomonadati</taxon>
        <taxon>Pseudomonadota</taxon>
        <taxon>Gammaproteobacteria</taxon>
        <taxon>Pseudomonadales</taxon>
        <taxon>Pseudomonadaceae</taxon>
        <taxon>Pseudomonas</taxon>
    </lineage>
</organism>
<protein>
    <recommendedName>
        <fullName evidence="6">Ion-translocating oxidoreductase complex subunit G</fullName>
        <ecNumber evidence="6">7.-.-.-</ecNumber>
    </recommendedName>
    <alternativeName>
        <fullName evidence="6">Rnf electron transport complex subunit G</fullName>
    </alternativeName>
</protein>
<keyword evidence="4 6" id="KW-0288">FMN</keyword>
<evidence type="ECO:0000256" key="1">
    <source>
        <dbReference type="ARBA" id="ARBA00022448"/>
    </source>
</evidence>
<dbReference type="GO" id="GO:0022900">
    <property type="term" value="P:electron transport chain"/>
    <property type="evidence" value="ECO:0007669"/>
    <property type="project" value="UniProtKB-UniRule"/>
</dbReference>
<keyword evidence="2 6" id="KW-0597">Phosphoprotein</keyword>
<comment type="function">
    <text evidence="6">Part of a membrane-bound complex that couples electron transfer with translocation of ions across the membrane.</text>
</comment>
<dbReference type="PANTHER" id="PTHR36118:SF1">
    <property type="entry name" value="ION-TRANSLOCATING OXIDOREDUCTASE COMPLEX SUBUNIT G"/>
    <property type="match status" value="1"/>
</dbReference>
<dbReference type="GO" id="GO:0005886">
    <property type="term" value="C:plasma membrane"/>
    <property type="evidence" value="ECO:0007669"/>
    <property type="project" value="UniProtKB-SubCell"/>
</dbReference>
<evidence type="ECO:0000259" key="7">
    <source>
        <dbReference type="SMART" id="SM00900"/>
    </source>
</evidence>
<keyword evidence="9" id="KW-1185">Reference proteome</keyword>
<keyword evidence="6" id="KW-1278">Translocase</keyword>
<dbReference type="GO" id="GO:0009055">
    <property type="term" value="F:electron transfer activity"/>
    <property type="evidence" value="ECO:0007669"/>
    <property type="project" value="InterPro"/>
</dbReference>
<dbReference type="AlphaFoldDB" id="A0A380SVC4"/>
<reference evidence="9" key="1">
    <citation type="submission" date="2018-07" db="EMBL/GenBank/DDBJ databases">
        <authorList>
            <person name="Blom J."/>
        </authorList>
    </citation>
    <scope>NUCLEOTIDE SEQUENCE [LARGE SCALE GENOMIC DNA]</scope>
    <source>
        <strain evidence="9">CCOS 864</strain>
    </source>
</reference>
<evidence type="ECO:0000256" key="3">
    <source>
        <dbReference type="ARBA" id="ARBA00022630"/>
    </source>
</evidence>
<evidence type="ECO:0000256" key="5">
    <source>
        <dbReference type="ARBA" id="ARBA00022982"/>
    </source>
</evidence>
<keyword evidence="6" id="KW-0997">Cell inner membrane</keyword>
<dbReference type="Pfam" id="PF04205">
    <property type="entry name" value="FMN_bind"/>
    <property type="match status" value="1"/>
</dbReference>
<dbReference type="GO" id="GO:0010181">
    <property type="term" value="F:FMN binding"/>
    <property type="evidence" value="ECO:0007669"/>
    <property type="project" value="InterPro"/>
</dbReference>
<comment type="subunit">
    <text evidence="6">The complex is composed of six subunits: RnfA, RnfB, RnfC, RnfD, RnfE and RnfG.</text>
</comment>
<gene>
    <name evidence="6" type="primary">rnfG</name>
    <name evidence="8" type="ORF">CCOS864_01354</name>
</gene>
<evidence type="ECO:0000313" key="9">
    <source>
        <dbReference type="Proteomes" id="UP000255177"/>
    </source>
</evidence>
<evidence type="ECO:0000256" key="6">
    <source>
        <dbReference type="HAMAP-Rule" id="MF_00479"/>
    </source>
</evidence>
<keyword evidence="6" id="KW-0812">Transmembrane</keyword>
<dbReference type="InterPro" id="IPR007329">
    <property type="entry name" value="FMN-bd"/>
</dbReference>
<accession>A0A380SVC4</accession>
<dbReference type="Proteomes" id="UP000255177">
    <property type="component" value="Unassembled WGS sequence"/>
</dbReference>
<evidence type="ECO:0000256" key="2">
    <source>
        <dbReference type="ARBA" id="ARBA00022553"/>
    </source>
</evidence>
<feature type="domain" description="FMN-binding" evidence="7">
    <location>
        <begin position="99"/>
        <end position="191"/>
    </location>
</feature>
<evidence type="ECO:0000313" key="8">
    <source>
        <dbReference type="EMBL" id="SUQ61929.1"/>
    </source>
</evidence>
<dbReference type="NCBIfam" id="TIGR01947">
    <property type="entry name" value="rnfG"/>
    <property type="match status" value="1"/>
</dbReference>
<dbReference type="PIRSF" id="PIRSF006091">
    <property type="entry name" value="E_trnsport_RnfG"/>
    <property type="match status" value="1"/>
</dbReference>
<keyword evidence="6" id="KW-1003">Cell membrane</keyword>
<name>A0A380SVC4_9PSED</name>
<dbReference type="PANTHER" id="PTHR36118">
    <property type="entry name" value="ION-TRANSLOCATING OXIDOREDUCTASE COMPLEX SUBUNIT G"/>
    <property type="match status" value="1"/>
</dbReference>
<dbReference type="SMART" id="SM00900">
    <property type="entry name" value="FMN_bind"/>
    <property type="match status" value="1"/>
</dbReference>
<dbReference type="InterPro" id="IPR010209">
    <property type="entry name" value="Ion_transpt_RnfG/RsxG"/>
</dbReference>
<comment type="subcellular location">
    <subcellularLocation>
        <location evidence="6">Cell inner membrane</location>
        <topology evidence="6">Single-pass membrane protein</topology>
    </subcellularLocation>
</comment>
<dbReference type="HAMAP" id="MF_00479">
    <property type="entry name" value="RsxG_RnfG"/>
    <property type="match status" value="1"/>
</dbReference>
<feature type="modified residue" description="FMN phosphoryl threonine" evidence="6">
    <location>
        <position position="174"/>
    </location>
</feature>
<evidence type="ECO:0000256" key="4">
    <source>
        <dbReference type="ARBA" id="ARBA00022643"/>
    </source>
</evidence>
<dbReference type="EC" id="7.-.-.-" evidence="6"/>
<dbReference type="RefSeq" id="WP_115085631.1">
    <property type="nucleotide sequence ID" value="NZ_CBCSFG010000006.1"/>
</dbReference>
<comment type="similarity">
    <text evidence="6">Belongs to the RnfG family.</text>
</comment>
<keyword evidence="6" id="KW-0472">Membrane</keyword>
<keyword evidence="3 6" id="KW-0285">Flavoprotein</keyword>
<dbReference type="EMBL" id="UIDD01000004">
    <property type="protein sequence ID" value="SUQ61929.1"/>
    <property type="molecule type" value="Genomic_DNA"/>
</dbReference>
<keyword evidence="6" id="KW-1133">Transmembrane helix</keyword>
<proteinExistence type="inferred from homology"/>
<sequence length="205" mass="22261">MNTSSIRTALLLLTLIVLAVGGTVLWQQFTAPRITEAEQQLKAQRWLSVLPEQHYDNQPLQHPLRLGAATLDHSRLLAGYLATLKGQPRAVVLHSQTQGYGGPLDLLIAIDEGGRLIGVKVLQQQETPGLGGKLVEPGNTWLQGFVGSSRQSIADTAWALKRDSGQFDQLAGATVTSRAVIQATHDALRYFDEHRQQLLAGGADE</sequence>
<keyword evidence="5 6" id="KW-0249">Electron transport</keyword>